<dbReference type="Proteomes" id="UP001501285">
    <property type="component" value="Unassembled WGS sequence"/>
</dbReference>
<feature type="region of interest" description="Disordered" evidence="1">
    <location>
        <begin position="59"/>
        <end position="147"/>
    </location>
</feature>
<feature type="compositionally biased region" description="Low complexity" evidence="1">
    <location>
        <begin position="59"/>
        <end position="77"/>
    </location>
</feature>
<evidence type="ECO:0000313" key="2">
    <source>
        <dbReference type="EMBL" id="GAA2037604.1"/>
    </source>
</evidence>
<proteinExistence type="predicted"/>
<gene>
    <name evidence="2" type="ORF">GCM10009740_31860</name>
</gene>
<evidence type="ECO:0000256" key="1">
    <source>
        <dbReference type="SAM" id="MobiDB-lite"/>
    </source>
</evidence>
<evidence type="ECO:0000313" key="3">
    <source>
        <dbReference type="Proteomes" id="UP001501285"/>
    </source>
</evidence>
<name>A0ABN2UJ80_9MICO</name>
<protein>
    <submittedName>
        <fullName evidence="2">Uncharacterized protein</fullName>
    </submittedName>
</protein>
<dbReference type="RefSeq" id="WP_343993104.1">
    <property type="nucleotide sequence ID" value="NZ_BAAANB010000021.1"/>
</dbReference>
<feature type="compositionally biased region" description="Low complexity" evidence="1">
    <location>
        <begin position="88"/>
        <end position="111"/>
    </location>
</feature>
<organism evidence="2 3">
    <name type="scientific">Terrabacter terrae</name>
    <dbReference type="NCBI Taxonomy" id="318434"/>
    <lineage>
        <taxon>Bacteria</taxon>
        <taxon>Bacillati</taxon>
        <taxon>Actinomycetota</taxon>
        <taxon>Actinomycetes</taxon>
        <taxon>Micrococcales</taxon>
        <taxon>Intrasporangiaceae</taxon>
        <taxon>Terrabacter</taxon>
    </lineage>
</organism>
<keyword evidence="3" id="KW-1185">Reference proteome</keyword>
<accession>A0ABN2UJ80</accession>
<reference evidence="2 3" key="1">
    <citation type="journal article" date="2019" name="Int. J. Syst. Evol. Microbiol.">
        <title>The Global Catalogue of Microorganisms (GCM) 10K type strain sequencing project: providing services to taxonomists for standard genome sequencing and annotation.</title>
        <authorList>
            <consortium name="The Broad Institute Genomics Platform"/>
            <consortium name="The Broad Institute Genome Sequencing Center for Infectious Disease"/>
            <person name="Wu L."/>
            <person name="Ma J."/>
        </authorList>
    </citation>
    <scope>NUCLEOTIDE SEQUENCE [LARGE SCALE GENOMIC DNA]</scope>
    <source>
        <strain evidence="2 3">JCM 14283</strain>
    </source>
</reference>
<dbReference type="EMBL" id="BAAANB010000021">
    <property type="protein sequence ID" value="GAA2037604.1"/>
    <property type="molecule type" value="Genomic_DNA"/>
</dbReference>
<sequence>MTETRWKSVSNRAKWAARGASFVGKVKATKVVWFPPKPVETAKEAASTAEDETIRAAKTTRGALKGTTGTAKKAASTPEEQTIRAAKKTTGTAERTTGTAKKTTGTANRKTGTVERTARTAKTVGGTAKDVAGGVRRQKLASDTKSD</sequence>
<comment type="caution">
    <text evidence="2">The sequence shown here is derived from an EMBL/GenBank/DDBJ whole genome shotgun (WGS) entry which is preliminary data.</text>
</comment>